<dbReference type="EMBL" id="LR796245">
    <property type="protein sequence ID" value="CAB4131301.1"/>
    <property type="molecule type" value="Genomic_DNA"/>
</dbReference>
<proteinExistence type="predicted"/>
<sequence length="234" mass="27898">MKSACNIAKSVNYNLKKYRIAFIKSYYESYPISNLHKNTPTFLKVQFAKLDIKVKNKSILQNEEIIKKYFEGINLCNKYYQYEPEFSIKENEILDSIESWHTRLTLSYKDNPWFYFHIMKDVVDKYPLFFKMRKVQYRIVSYNYYLNKFNENNKPVIYVPTTNISGSKHWSSISKIKVIDTVTKKEFIFENASDKELLKMFSPSCISRTIITGKLTKINKISKYKNPCLITRTH</sequence>
<organism evidence="1">
    <name type="scientific">uncultured Caudovirales phage</name>
    <dbReference type="NCBI Taxonomy" id="2100421"/>
    <lineage>
        <taxon>Viruses</taxon>
        <taxon>Duplodnaviria</taxon>
        <taxon>Heunggongvirae</taxon>
        <taxon>Uroviricota</taxon>
        <taxon>Caudoviricetes</taxon>
        <taxon>Peduoviridae</taxon>
        <taxon>Maltschvirus</taxon>
        <taxon>Maltschvirus maltsch</taxon>
    </lineage>
</organism>
<reference evidence="1" key="1">
    <citation type="submission" date="2020-04" db="EMBL/GenBank/DDBJ databases">
        <authorList>
            <person name="Chiriac C."/>
            <person name="Salcher M."/>
            <person name="Ghai R."/>
            <person name="Kavagutti S V."/>
        </authorList>
    </citation>
    <scope>NUCLEOTIDE SEQUENCE</scope>
</reference>
<gene>
    <name evidence="1" type="ORF">UFOVP129_67</name>
</gene>
<accession>A0A6J5LA80</accession>
<name>A0A6J5LA80_9CAUD</name>
<evidence type="ECO:0000313" key="1">
    <source>
        <dbReference type="EMBL" id="CAB4131301.1"/>
    </source>
</evidence>
<protein>
    <submittedName>
        <fullName evidence="1">Uncharacterized protein</fullName>
    </submittedName>
</protein>